<reference evidence="2 3" key="1">
    <citation type="submission" date="2019-05" db="EMBL/GenBank/DDBJ databases">
        <title>Another draft genome of Portunus trituberculatus and its Hox gene families provides insights of decapod evolution.</title>
        <authorList>
            <person name="Jeong J.-H."/>
            <person name="Song I."/>
            <person name="Kim S."/>
            <person name="Choi T."/>
            <person name="Kim D."/>
            <person name="Ryu S."/>
            <person name="Kim W."/>
        </authorList>
    </citation>
    <scope>NUCLEOTIDE SEQUENCE [LARGE SCALE GENOMIC DNA]</scope>
    <source>
        <tissue evidence="2">Muscle</tissue>
    </source>
</reference>
<evidence type="ECO:0000313" key="2">
    <source>
        <dbReference type="EMBL" id="MPC75512.1"/>
    </source>
</evidence>
<evidence type="ECO:0000313" key="3">
    <source>
        <dbReference type="Proteomes" id="UP000324222"/>
    </source>
</evidence>
<dbReference type="EMBL" id="VSRR010041305">
    <property type="protein sequence ID" value="MPC75512.1"/>
    <property type="molecule type" value="Genomic_DNA"/>
</dbReference>
<sequence length="95" mass="9808">MSSPVGSHLFDSQTLAAVEQRELESSQQSLVSQIACGLASTAQGVRVKAGCAIGSQHLALVAPPSVPPPPAPKASGSFRPQGFFRGHSRGRQGSR</sequence>
<name>A0A5B7HVS9_PORTR</name>
<gene>
    <name evidence="2" type="ORF">E2C01_069902</name>
</gene>
<feature type="compositionally biased region" description="Basic residues" evidence="1">
    <location>
        <begin position="86"/>
        <end position="95"/>
    </location>
</feature>
<organism evidence="2 3">
    <name type="scientific">Portunus trituberculatus</name>
    <name type="common">Swimming crab</name>
    <name type="synonym">Neptunus trituberculatus</name>
    <dbReference type="NCBI Taxonomy" id="210409"/>
    <lineage>
        <taxon>Eukaryota</taxon>
        <taxon>Metazoa</taxon>
        <taxon>Ecdysozoa</taxon>
        <taxon>Arthropoda</taxon>
        <taxon>Crustacea</taxon>
        <taxon>Multicrustacea</taxon>
        <taxon>Malacostraca</taxon>
        <taxon>Eumalacostraca</taxon>
        <taxon>Eucarida</taxon>
        <taxon>Decapoda</taxon>
        <taxon>Pleocyemata</taxon>
        <taxon>Brachyura</taxon>
        <taxon>Eubrachyura</taxon>
        <taxon>Portunoidea</taxon>
        <taxon>Portunidae</taxon>
        <taxon>Portuninae</taxon>
        <taxon>Portunus</taxon>
    </lineage>
</organism>
<evidence type="ECO:0000256" key="1">
    <source>
        <dbReference type="SAM" id="MobiDB-lite"/>
    </source>
</evidence>
<feature type="region of interest" description="Disordered" evidence="1">
    <location>
        <begin position="63"/>
        <end position="95"/>
    </location>
</feature>
<accession>A0A5B7HVS9</accession>
<dbReference type="Proteomes" id="UP000324222">
    <property type="component" value="Unassembled WGS sequence"/>
</dbReference>
<proteinExistence type="predicted"/>
<protein>
    <submittedName>
        <fullName evidence="2">Uncharacterized protein</fullName>
    </submittedName>
</protein>
<comment type="caution">
    <text evidence="2">The sequence shown here is derived from an EMBL/GenBank/DDBJ whole genome shotgun (WGS) entry which is preliminary data.</text>
</comment>
<keyword evidence="3" id="KW-1185">Reference proteome</keyword>
<dbReference type="AlphaFoldDB" id="A0A5B7HVS9"/>